<dbReference type="Pfam" id="PF22694">
    <property type="entry name" value="CtpB_N-like"/>
    <property type="match status" value="1"/>
</dbReference>
<dbReference type="GO" id="GO:0006508">
    <property type="term" value="P:proteolysis"/>
    <property type="evidence" value="ECO:0007669"/>
    <property type="project" value="UniProtKB-KW"/>
</dbReference>
<dbReference type="Proteomes" id="UP000092024">
    <property type="component" value="Unassembled WGS sequence"/>
</dbReference>
<gene>
    <name evidence="8" type="ORF">A7K91_24510</name>
</gene>
<proteinExistence type="inferred from homology"/>
<dbReference type="GO" id="GO:0030288">
    <property type="term" value="C:outer membrane-bounded periplasmic space"/>
    <property type="evidence" value="ECO:0007669"/>
    <property type="project" value="TreeGrafter"/>
</dbReference>
<dbReference type="Pfam" id="PF03572">
    <property type="entry name" value="Peptidase_S41"/>
    <property type="match status" value="1"/>
</dbReference>
<dbReference type="InterPro" id="IPR001478">
    <property type="entry name" value="PDZ"/>
</dbReference>
<protein>
    <submittedName>
        <fullName evidence="8">Peptidase S41</fullName>
    </submittedName>
</protein>
<dbReference type="Gene3D" id="2.30.42.10">
    <property type="match status" value="1"/>
</dbReference>
<dbReference type="InterPro" id="IPR041489">
    <property type="entry name" value="PDZ_6"/>
</dbReference>
<dbReference type="CDD" id="cd07560">
    <property type="entry name" value="Peptidase_S41_CPP"/>
    <property type="match status" value="1"/>
</dbReference>
<dbReference type="Gene3D" id="3.90.226.10">
    <property type="entry name" value="2-enoyl-CoA Hydratase, Chain A, domain 1"/>
    <property type="match status" value="1"/>
</dbReference>
<organism evidence="8 9">
    <name type="scientific">Paenibacillus oryzae</name>
    <dbReference type="NCBI Taxonomy" id="1844972"/>
    <lineage>
        <taxon>Bacteria</taxon>
        <taxon>Bacillati</taxon>
        <taxon>Bacillota</taxon>
        <taxon>Bacilli</taxon>
        <taxon>Bacillales</taxon>
        <taxon>Paenibacillaceae</taxon>
        <taxon>Paenibacillus</taxon>
    </lineage>
</organism>
<dbReference type="InterPro" id="IPR004447">
    <property type="entry name" value="Peptidase_S41A"/>
</dbReference>
<dbReference type="InterPro" id="IPR055210">
    <property type="entry name" value="CtpA/B_N"/>
</dbReference>
<evidence type="ECO:0000256" key="2">
    <source>
        <dbReference type="ARBA" id="ARBA00022670"/>
    </source>
</evidence>
<evidence type="ECO:0000259" key="7">
    <source>
        <dbReference type="PROSITE" id="PS50106"/>
    </source>
</evidence>
<dbReference type="PANTHER" id="PTHR32060:SF30">
    <property type="entry name" value="CARBOXY-TERMINAL PROCESSING PROTEASE CTPA"/>
    <property type="match status" value="1"/>
</dbReference>
<dbReference type="InterPro" id="IPR036366">
    <property type="entry name" value="PGBDSf"/>
</dbReference>
<dbReference type="CDD" id="cd06782">
    <property type="entry name" value="cpPDZ_CPP-like"/>
    <property type="match status" value="1"/>
</dbReference>
<dbReference type="SMART" id="SM00228">
    <property type="entry name" value="PDZ"/>
    <property type="match status" value="1"/>
</dbReference>
<dbReference type="InterPro" id="IPR036365">
    <property type="entry name" value="PGBD-like_sf"/>
</dbReference>
<evidence type="ECO:0000256" key="3">
    <source>
        <dbReference type="ARBA" id="ARBA00022801"/>
    </source>
</evidence>
<dbReference type="AlphaFoldDB" id="A0A1A5YLG5"/>
<dbReference type="SUPFAM" id="SSF50156">
    <property type="entry name" value="PDZ domain-like"/>
    <property type="match status" value="1"/>
</dbReference>
<dbReference type="SMART" id="SM00245">
    <property type="entry name" value="TSPc"/>
    <property type="match status" value="1"/>
</dbReference>
<dbReference type="SUPFAM" id="SSF52096">
    <property type="entry name" value="ClpP/crotonase"/>
    <property type="match status" value="1"/>
</dbReference>
<dbReference type="PROSITE" id="PS50106">
    <property type="entry name" value="PDZ"/>
    <property type="match status" value="1"/>
</dbReference>
<evidence type="ECO:0000313" key="9">
    <source>
        <dbReference type="Proteomes" id="UP000092024"/>
    </source>
</evidence>
<evidence type="ECO:0000256" key="4">
    <source>
        <dbReference type="ARBA" id="ARBA00022825"/>
    </source>
</evidence>
<accession>A0A1A5YLG5</accession>
<dbReference type="GO" id="GO:0008236">
    <property type="term" value="F:serine-type peptidase activity"/>
    <property type="evidence" value="ECO:0007669"/>
    <property type="project" value="UniProtKB-KW"/>
</dbReference>
<dbReference type="STRING" id="1844972.A7K91_24510"/>
<dbReference type="Gene3D" id="1.10.101.10">
    <property type="entry name" value="PGBD-like superfamily/PGBD"/>
    <property type="match status" value="1"/>
</dbReference>
<dbReference type="PANTHER" id="PTHR32060">
    <property type="entry name" value="TAIL-SPECIFIC PROTEASE"/>
    <property type="match status" value="1"/>
</dbReference>
<keyword evidence="6" id="KW-0812">Transmembrane</keyword>
<name>A0A1A5YLG5_9BACL</name>
<dbReference type="SUPFAM" id="SSF47090">
    <property type="entry name" value="PGBD-like"/>
    <property type="match status" value="1"/>
</dbReference>
<feature type="domain" description="PDZ" evidence="7">
    <location>
        <begin position="104"/>
        <end position="164"/>
    </location>
</feature>
<reference evidence="8 9" key="1">
    <citation type="submission" date="2016-05" db="EMBL/GenBank/DDBJ databases">
        <title>Paenibacillus oryzae. sp. nov., isolated from the rice root.</title>
        <authorList>
            <person name="Zhang J."/>
            <person name="Zhang X."/>
        </authorList>
    </citation>
    <scope>NUCLEOTIDE SEQUENCE [LARGE SCALE GENOMIC DNA]</scope>
    <source>
        <strain evidence="8 9">1DrF-4</strain>
    </source>
</reference>
<comment type="caution">
    <text evidence="8">The sequence shown here is derived from an EMBL/GenBank/DDBJ whole genome shotgun (WGS) entry which is preliminary data.</text>
</comment>
<keyword evidence="9" id="KW-1185">Reference proteome</keyword>
<evidence type="ECO:0000313" key="8">
    <source>
        <dbReference type="EMBL" id="OBR66383.1"/>
    </source>
</evidence>
<keyword evidence="4 5" id="KW-0720">Serine protease</keyword>
<keyword evidence="6" id="KW-0472">Membrane</keyword>
<dbReference type="OrthoDB" id="9812068at2"/>
<dbReference type="GO" id="GO:0007165">
    <property type="term" value="P:signal transduction"/>
    <property type="evidence" value="ECO:0007669"/>
    <property type="project" value="TreeGrafter"/>
</dbReference>
<evidence type="ECO:0000256" key="6">
    <source>
        <dbReference type="SAM" id="Phobius"/>
    </source>
</evidence>
<dbReference type="EMBL" id="LYPA01000047">
    <property type="protein sequence ID" value="OBR66383.1"/>
    <property type="molecule type" value="Genomic_DNA"/>
</dbReference>
<dbReference type="Pfam" id="PF17820">
    <property type="entry name" value="PDZ_6"/>
    <property type="match status" value="1"/>
</dbReference>
<dbReference type="GO" id="GO:0004175">
    <property type="term" value="F:endopeptidase activity"/>
    <property type="evidence" value="ECO:0007669"/>
    <property type="project" value="TreeGrafter"/>
</dbReference>
<dbReference type="InterPro" id="IPR036034">
    <property type="entry name" value="PDZ_sf"/>
</dbReference>
<dbReference type="RefSeq" id="WP_068682059.1">
    <property type="nucleotide sequence ID" value="NZ_LYPA01000047.1"/>
</dbReference>
<comment type="similarity">
    <text evidence="1 5">Belongs to the peptidase S41A family.</text>
</comment>
<dbReference type="InterPro" id="IPR002477">
    <property type="entry name" value="Peptidoglycan-bd-like"/>
</dbReference>
<dbReference type="Gene3D" id="3.30.750.44">
    <property type="match status" value="1"/>
</dbReference>
<sequence length="474" mass="51609">MNINDAQIRKQPSGVWYAIGAVVLLLAGFVLGMLFGGARYPITKEPEFKQLSNAYNRILNDYLDGATPTQLINGAAQGMTASLEDPYSQYLAGEKGEQYTESYEGQVYGIGAEIRQEENLFIIQSVFKDTPAERGGLLPGDIISGVDSVELQGKSLQDLLGLIRGEEGEAVTLTILRGSGSEPIEMTLKRAAIPIHTVTSEMLENGIGHVTITRFGQNTAVEFKEELAKLKESGELKSLLLDLRSNPGGLLDSTQEIASVMIPKGKKILDIVYKEERRTVSLVSNQKEEWKLPVVVLVNEYSASASEVLSSALQESAGFKIVGKQTFGKGVVQQFFSYPDGSVLILTEAQWKTPGGAWINKQGVTPDYKVELPAFATLRPLPLGAKLAIGSYGDDVSALQAMLQALGYEETGLKGLFDEETKAALKKFQSDEGLDATGEFNDKTGYRLTELLREKLIREDTQLQKGVELLKAAS</sequence>
<evidence type="ECO:0000256" key="1">
    <source>
        <dbReference type="ARBA" id="ARBA00009179"/>
    </source>
</evidence>
<dbReference type="InterPro" id="IPR005151">
    <property type="entry name" value="Tail-specific_protease"/>
</dbReference>
<dbReference type="Pfam" id="PF01471">
    <property type="entry name" value="PG_binding_1"/>
    <property type="match status" value="1"/>
</dbReference>
<keyword evidence="6" id="KW-1133">Transmembrane helix</keyword>
<keyword evidence="2 5" id="KW-0645">Protease</keyword>
<dbReference type="NCBIfam" id="TIGR00225">
    <property type="entry name" value="prc"/>
    <property type="match status" value="1"/>
</dbReference>
<keyword evidence="3 5" id="KW-0378">Hydrolase</keyword>
<dbReference type="InterPro" id="IPR029045">
    <property type="entry name" value="ClpP/crotonase-like_dom_sf"/>
</dbReference>
<feature type="transmembrane region" description="Helical" evidence="6">
    <location>
        <begin position="15"/>
        <end position="35"/>
    </location>
</feature>
<evidence type="ECO:0000256" key="5">
    <source>
        <dbReference type="RuleBase" id="RU004404"/>
    </source>
</evidence>